<gene>
    <name evidence="1" type="ORF">ABID27_001969</name>
</gene>
<reference evidence="1 2" key="1">
    <citation type="submission" date="2024-06" db="EMBL/GenBank/DDBJ databases">
        <title>Genomic Encyclopedia of Type Strains, Phase IV (KMG-IV): sequencing the most valuable type-strain genomes for metagenomic binning, comparative biology and taxonomic classification.</title>
        <authorList>
            <person name="Goeker M."/>
        </authorList>
    </citation>
    <scope>NUCLEOTIDE SEQUENCE [LARGE SCALE GENOMIC DNA]</scope>
    <source>
        <strain evidence="1 2">DSM 15349</strain>
    </source>
</reference>
<name>A0ABV2JR71_9STRE</name>
<proteinExistence type="predicted"/>
<dbReference type="Proteomes" id="UP001549055">
    <property type="component" value="Unassembled WGS sequence"/>
</dbReference>
<dbReference type="EMBL" id="JBEPMK010000009">
    <property type="protein sequence ID" value="MET3645318.1"/>
    <property type="molecule type" value="Genomic_DNA"/>
</dbReference>
<evidence type="ECO:0000313" key="2">
    <source>
        <dbReference type="Proteomes" id="UP001549055"/>
    </source>
</evidence>
<accession>A0ABV2JR71</accession>
<sequence>MNKLFKLKYLFFLALPFVVNTVETLSDWEWWKY</sequence>
<keyword evidence="2" id="KW-1185">Reference proteome</keyword>
<evidence type="ECO:0000313" key="1">
    <source>
        <dbReference type="EMBL" id="MET3645318.1"/>
    </source>
</evidence>
<protein>
    <submittedName>
        <fullName evidence="1">Uncharacterized protein</fullName>
    </submittedName>
</protein>
<comment type="caution">
    <text evidence="1">The sequence shown here is derived from an EMBL/GenBank/DDBJ whole genome shotgun (WGS) entry which is preliminary data.</text>
</comment>
<organism evidence="1 2">
    <name type="scientific">Streptococcus gallinaceus</name>
    <dbReference type="NCBI Taxonomy" id="165758"/>
    <lineage>
        <taxon>Bacteria</taxon>
        <taxon>Bacillati</taxon>
        <taxon>Bacillota</taxon>
        <taxon>Bacilli</taxon>
        <taxon>Lactobacillales</taxon>
        <taxon>Streptococcaceae</taxon>
        <taxon>Streptococcus</taxon>
    </lineage>
</organism>